<dbReference type="AlphaFoldDB" id="A0A832T595"/>
<evidence type="ECO:0000259" key="1">
    <source>
        <dbReference type="PROSITE" id="PS50995"/>
    </source>
</evidence>
<dbReference type="SUPFAM" id="SSF46785">
    <property type="entry name" value="Winged helix' DNA-binding domain"/>
    <property type="match status" value="1"/>
</dbReference>
<dbReference type="OMA" id="KDFEYCA"/>
<dbReference type="Proteomes" id="UP000646844">
    <property type="component" value="Unassembled WGS sequence"/>
</dbReference>
<dbReference type="Gene3D" id="1.10.10.10">
    <property type="entry name" value="Winged helix-like DNA-binding domain superfamily/Winged helix DNA-binding domain"/>
    <property type="match status" value="1"/>
</dbReference>
<dbReference type="InterPro" id="IPR053795">
    <property type="entry name" value="Lrs14"/>
</dbReference>
<dbReference type="RefSeq" id="WP_010979935.1">
    <property type="nucleotide sequence ID" value="NZ_BAABQO010000008.1"/>
</dbReference>
<evidence type="ECO:0000313" key="3">
    <source>
        <dbReference type="Proteomes" id="UP000646844"/>
    </source>
</evidence>
<sequence length="127" mass="14325">MELEVTKIRLTSGKEVGIIEALSFCYDISDTDFQVLKVLLNSEGKNEDSLAEMLKLSKASINRSVNKLVSLGFVERVKDSSSKGGRPRYIYKAIPTERLIEKIVNDFKRCAELFGQLIPKELGKQQQ</sequence>
<dbReference type="InterPro" id="IPR036388">
    <property type="entry name" value="WH-like_DNA-bd_sf"/>
</dbReference>
<feature type="domain" description="HTH marR-type" evidence="1">
    <location>
        <begin position="1"/>
        <end position="127"/>
    </location>
</feature>
<dbReference type="NCBIfam" id="NF040939">
    <property type="entry name" value="trans_reg_lrs14"/>
    <property type="match status" value="1"/>
</dbReference>
<dbReference type="Pfam" id="PF01978">
    <property type="entry name" value="TrmB"/>
    <property type="match status" value="1"/>
</dbReference>
<dbReference type="SMART" id="SM00347">
    <property type="entry name" value="HTH_MARR"/>
    <property type="match status" value="1"/>
</dbReference>
<comment type="caution">
    <text evidence="2">The sequence shown here is derived from an EMBL/GenBank/DDBJ whole genome shotgun (WGS) entry which is preliminary data.</text>
</comment>
<dbReference type="GeneID" id="1459923"/>
<reference evidence="2" key="1">
    <citation type="journal article" date="2020" name="bioRxiv">
        <title>A rank-normalized archaeal taxonomy based on genome phylogeny resolves widespread incomplete and uneven classifications.</title>
        <authorList>
            <person name="Rinke C."/>
            <person name="Chuvochina M."/>
            <person name="Mussig A.J."/>
            <person name="Chaumeil P.-A."/>
            <person name="Waite D.W."/>
            <person name="Whitman W.B."/>
            <person name="Parks D.H."/>
            <person name="Hugenholtz P."/>
        </authorList>
    </citation>
    <scope>NUCLEOTIDE SEQUENCE</scope>
    <source>
        <strain evidence="2">UBA8838</strain>
    </source>
</reference>
<accession>A0A832T595</accession>
<dbReference type="GO" id="GO:0003700">
    <property type="term" value="F:DNA-binding transcription factor activity"/>
    <property type="evidence" value="ECO:0007669"/>
    <property type="project" value="InterPro"/>
</dbReference>
<dbReference type="InterPro" id="IPR000835">
    <property type="entry name" value="HTH_MarR-typ"/>
</dbReference>
<organism evidence="2 3">
    <name type="scientific">Sulfurisphaera tokodaii</name>
    <dbReference type="NCBI Taxonomy" id="111955"/>
    <lineage>
        <taxon>Archaea</taxon>
        <taxon>Thermoproteota</taxon>
        <taxon>Thermoprotei</taxon>
        <taxon>Sulfolobales</taxon>
        <taxon>Sulfolobaceae</taxon>
        <taxon>Sulfurisphaera</taxon>
    </lineage>
</organism>
<dbReference type="EMBL" id="DUJO01000060">
    <property type="protein sequence ID" value="HII75387.1"/>
    <property type="molecule type" value="Genomic_DNA"/>
</dbReference>
<evidence type="ECO:0000313" key="2">
    <source>
        <dbReference type="EMBL" id="HII75387.1"/>
    </source>
</evidence>
<proteinExistence type="predicted"/>
<dbReference type="InterPro" id="IPR036390">
    <property type="entry name" value="WH_DNA-bd_sf"/>
</dbReference>
<protein>
    <submittedName>
        <fullName evidence="2">MarR family transcriptional regulator</fullName>
    </submittedName>
</protein>
<dbReference type="InterPro" id="IPR002831">
    <property type="entry name" value="Tscrpt_reg_TrmB_N"/>
</dbReference>
<dbReference type="PROSITE" id="PS50995">
    <property type="entry name" value="HTH_MARR_2"/>
    <property type="match status" value="1"/>
</dbReference>
<gene>
    <name evidence="2" type="ORF">HA332_13705</name>
</gene>
<name>A0A832T595_9CREN</name>